<keyword evidence="5" id="KW-0547">Nucleotide-binding</keyword>
<feature type="region of interest" description="Disordered" evidence="6">
    <location>
        <begin position="482"/>
        <end position="501"/>
    </location>
</feature>
<dbReference type="Gene3D" id="2.30.30.490">
    <property type="match status" value="1"/>
</dbReference>
<dbReference type="GO" id="GO:0005664">
    <property type="term" value="C:nuclear origin of replication recognition complex"/>
    <property type="evidence" value="ECO:0007669"/>
    <property type="project" value="TreeGrafter"/>
</dbReference>
<evidence type="ECO:0000313" key="9">
    <source>
        <dbReference type="Proteomes" id="UP000037460"/>
    </source>
</evidence>
<dbReference type="Proteomes" id="UP000037460">
    <property type="component" value="Unassembled WGS sequence"/>
</dbReference>
<evidence type="ECO:0000256" key="1">
    <source>
        <dbReference type="ARBA" id="ARBA00004123"/>
    </source>
</evidence>
<dbReference type="InterPro" id="IPR027417">
    <property type="entry name" value="P-loop_NTPase"/>
</dbReference>
<dbReference type="InterPro" id="IPR041664">
    <property type="entry name" value="AAA_16"/>
</dbReference>
<feature type="compositionally biased region" description="Basic and acidic residues" evidence="6">
    <location>
        <begin position="482"/>
        <end position="492"/>
    </location>
</feature>
<dbReference type="SMART" id="SM00382">
    <property type="entry name" value="AAA"/>
    <property type="match status" value="1"/>
</dbReference>
<comment type="function">
    <text evidence="5">Component of the origin recognition complex (ORC) that binds origins of replication. DNA-binding is ATP-dependent, however specific DNA sequences that define origins of replication have not been identified so far. ORC is required to assemble the pre-replication complex necessary to initiate DNA replication.</text>
</comment>
<gene>
    <name evidence="8" type="ORF">Ctob_000374</name>
</gene>
<dbReference type="OrthoDB" id="1926878at2759"/>
<sequence length="631" mass="69671">MDEAEEPTKLRSEWVPPLISIGAGGERMYSAVRVGTDTFHVNDTVIVRVDGFGSDQVARIEALWEDVRGAKWWEGRWYYTPEETTCGRLVGHDPRELFETVHVDENLVDTIDCHCTVMEWDAYQRWLDQPAEDDDEEETTFACRAMYHAGSGEFVPLTGASTLAEAARIGGRQLQLHSAPPAADAMRAAPQYAPRAFRGELGSSGLPTLGAGRKRRLGRFSEAAARLAPSAVPERMPCREKERAEVIATLRAAVLEGALGGSLYISGTPGTGKTATVHQALRELTADRTLQFRSIFVNGMKMSTPFQVYALLWEGLTGQAVKPSRALELLERRFAAPTTSRLSFSKAVQQRRKGASEKVILILDELDYLVTSRQSVLYNLFEWSTRANAALVVVGISNTMDLPERLLPRVESRLNIRRVNFHPYDRSALESIITDRLGTLDAFAAGDGGLELCARKVASVTGDVRRALEVCRLATQIAEREEAAAHSERASEGGKGAARQAPTHVTIAHIEEAHKQLRGSALLLAVQGAPPQLKLMLAAMVLLLERTGRSEVDRTTLRGRHRDLCERLYAPEDFPVLQIPEQNEAIARLCAARLLEPAGSAAIGTLRLTAPLDDVKHYVREHPRLEHLFPR</sequence>
<keyword evidence="5" id="KW-0067">ATP-binding</keyword>
<dbReference type="InterPro" id="IPR041083">
    <property type="entry name" value="AAA_lid_10"/>
</dbReference>
<dbReference type="GO" id="GO:0003688">
    <property type="term" value="F:DNA replication origin binding"/>
    <property type="evidence" value="ECO:0007669"/>
    <property type="project" value="TreeGrafter"/>
</dbReference>
<dbReference type="Gene3D" id="3.40.50.300">
    <property type="entry name" value="P-loop containing nucleotide triphosphate hydrolases"/>
    <property type="match status" value="1"/>
</dbReference>
<dbReference type="GO" id="GO:0005524">
    <property type="term" value="F:ATP binding"/>
    <property type="evidence" value="ECO:0007669"/>
    <property type="project" value="UniProtKB-KW"/>
</dbReference>
<comment type="subunit">
    <text evidence="5">ORC is composed of six subunits.</text>
</comment>
<keyword evidence="2 5" id="KW-0235">DNA replication</keyword>
<dbReference type="InterPro" id="IPR043151">
    <property type="entry name" value="BAH_sf"/>
</dbReference>
<dbReference type="PROSITE" id="PS51038">
    <property type="entry name" value="BAH"/>
    <property type="match status" value="1"/>
</dbReference>
<evidence type="ECO:0000259" key="7">
    <source>
        <dbReference type="PROSITE" id="PS51038"/>
    </source>
</evidence>
<dbReference type="EMBL" id="JWZX01003364">
    <property type="protein sequence ID" value="KOO21425.1"/>
    <property type="molecule type" value="Genomic_DNA"/>
</dbReference>
<dbReference type="Pfam" id="PF01426">
    <property type="entry name" value="BAH"/>
    <property type="match status" value="1"/>
</dbReference>
<dbReference type="Gene3D" id="1.10.8.60">
    <property type="match status" value="1"/>
</dbReference>
<comment type="caution">
    <text evidence="8">The sequence shown here is derived from an EMBL/GenBank/DDBJ whole genome shotgun (WGS) entry which is preliminary data.</text>
</comment>
<dbReference type="GO" id="GO:0016887">
    <property type="term" value="F:ATP hydrolysis activity"/>
    <property type="evidence" value="ECO:0007669"/>
    <property type="project" value="InterPro"/>
</dbReference>
<dbReference type="Pfam" id="PF17872">
    <property type="entry name" value="AAA_lid_10"/>
    <property type="match status" value="1"/>
</dbReference>
<reference evidence="9" key="1">
    <citation type="journal article" date="2015" name="PLoS Genet.">
        <title>Genome Sequence and Transcriptome Analyses of Chrysochromulina tobin: Metabolic Tools for Enhanced Algal Fitness in the Prominent Order Prymnesiales (Haptophyceae).</title>
        <authorList>
            <person name="Hovde B.T."/>
            <person name="Deodato C.R."/>
            <person name="Hunsperger H.M."/>
            <person name="Ryken S.A."/>
            <person name="Yost W."/>
            <person name="Jha R.K."/>
            <person name="Patterson J."/>
            <person name="Monnat R.J. Jr."/>
            <person name="Barlow S.B."/>
            <person name="Starkenburg S.R."/>
            <person name="Cattolico R.A."/>
        </authorList>
    </citation>
    <scope>NUCLEOTIDE SEQUENCE</scope>
    <source>
        <strain evidence="9">CCMP291</strain>
    </source>
</reference>
<evidence type="ECO:0000256" key="2">
    <source>
        <dbReference type="ARBA" id="ARBA00022705"/>
    </source>
</evidence>
<comment type="subcellular location">
    <subcellularLocation>
        <location evidence="1 5">Nucleus</location>
    </subcellularLocation>
</comment>
<evidence type="ECO:0000256" key="3">
    <source>
        <dbReference type="ARBA" id="ARBA00023125"/>
    </source>
</evidence>
<dbReference type="GO" id="GO:0006270">
    <property type="term" value="P:DNA replication initiation"/>
    <property type="evidence" value="ECO:0007669"/>
    <property type="project" value="TreeGrafter"/>
</dbReference>
<dbReference type="SUPFAM" id="SSF52540">
    <property type="entry name" value="P-loop containing nucleoside triphosphate hydrolases"/>
    <property type="match status" value="1"/>
</dbReference>
<dbReference type="PANTHER" id="PTHR10763">
    <property type="entry name" value="CELL DIVISION CONTROL PROTEIN 6-RELATED"/>
    <property type="match status" value="1"/>
</dbReference>
<dbReference type="PANTHER" id="PTHR10763:SF23">
    <property type="entry name" value="ORIGIN RECOGNITION COMPLEX SUBUNIT 1"/>
    <property type="match status" value="1"/>
</dbReference>
<evidence type="ECO:0000313" key="8">
    <source>
        <dbReference type="EMBL" id="KOO21425.1"/>
    </source>
</evidence>
<evidence type="ECO:0000256" key="5">
    <source>
        <dbReference type="RuleBase" id="RU365058"/>
    </source>
</evidence>
<keyword evidence="4 5" id="KW-0539">Nucleus</keyword>
<feature type="domain" description="BAH" evidence="7">
    <location>
        <begin position="37"/>
        <end position="158"/>
    </location>
</feature>
<organism evidence="8 9">
    <name type="scientific">Chrysochromulina tobinii</name>
    <dbReference type="NCBI Taxonomy" id="1460289"/>
    <lineage>
        <taxon>Eukaryota</taxon>
        <taxon>Haptista</taxon>
        <taxon>Haptophyta</taxon>
        <taxon>Prymnesiophyceae</taxon>
        <taxon>Prymnesiales</taxon>
        <taxon>Chrysochromulinaceae</taxon>
        <taxon>Chrysochromulina</taxon>
    </lineage>
</organism>
<dbReference type="SMART" id="SM00439">
    <property type="entry name" value="BAH"/>
    <property type="match status" value="1"/>
</dbReference>
<protein>
    <recommendedName>
        <fullName evidence="5">Origin recognition complex subunit 1</fullName>
    </recommendedName>
</protein>
<keyword evidence="9" id="KW-1185">Reference proteome</keyword>
<dbReference type="CDD" id="cd00009">
    <property type="entry name" value="AAA"/>
    <property type="match status" value="1"/>
</dbReference>
<comment type="similarity">
    <text evidence="5">Belongs to the ORC1 family.</text>
</comment>
<proteinExistence type="inferred from homology"/>
<dbReference type="GO" id="GO:0033314">
    <property type="term" value="P:mitotic DNA replication checkpoint signaling"/>
    <property type="evidence" value="ECO:0007669"/>
    <property type="project" value="TreeGrafter"/>
</dbReference>
<accession>A0A0M0J4L9</accession>
<dbReference type="Pfam" id="PF13191">
    <property type="entry name" value="AAA_16"/>
    <property type="match status" value="1"/>
</dbReference>
<keyword evidence="3 5" id="KW-0238">DNA-binding</keyword>
<dbReference type="InterPro" id="IPR050311">
    <property type="entry name" value="ORC1/CDC6"/>
</dbReference>
<evidence type="ECO:0000256" key="6">
    <source>
        <dbReference type="SAM" id="MobiDB-lite"/>
    </source>
</evidence>
<name>A0A0M0J4L9_9EUKA</name>
<dbReference type="InterPro" id="IPR003593">
    <property type="entry name" value="AAA+_ATPase"/>
</dbReference>
<dbReference type="InterPro" id="IPR001025">
    <property type="entry name" value="BAH_dom"/>
</dbReference>
<dbReference type="AlphaFoldDB" id="A0A0M0J4L9"/>
<dbReference type="GO" id="GO:0003682">
    <property type="term" value="F:chromatin binding"/>
    <property type="evidence" value="ECO:0007669"/>
    <property type="project" value="InterPro"/>
</dbReference>
<evidence type="ECO:0000256" key="4">
    <source>
        <dbReference type="ARBA" id="ARBA00023242"/>
    </source>
</evidence>